<sequence length="419" mass="48274">MPGFPNGGFYRGCPNQPAKGSQFCQPCQHFTVPTTLQGDSDDENDTDVLDGEVTQSQGPRLRSHTKKADMSADWVLRLVAHRRKGNKPSNKMQYQVKWRDADRADRWRYASDIPEYLLIDYWRDKVRPLCQRTGHLSLPRIFHSQRIVCSQDMSDAPAEIREALKDPRGARPPEIPALAEEARQRVGLLDPRAQSFLQEDGSEKVSVDCSTTKGDWSKAKQVHARFRSAGLFALVSPCGAILLVRELYGTESISQVVVILLSFFRRINRVPRLIGYDDGCHLHGFIHLAKRVQMWSGNVWWAALMTIKVFIDRFHHPNHVDAWCKKYMSPERADILPEMRGTNPDGSPWKVNTEICEQTFSWMRDYKSITSHMNEPRFKWFLLRMCWMKNMDTMDRLRGSGMSPRCRPKGDNFAMETDI</sequence>
<evidence type="ECO:0000313" key="2">
    <source>
        <dbReference type="EMBL" id="KAK3265366.1"/>
    </source>
</evidence>
<gene>
    <name evidence="2" type="ORF">CYMTET_25945</name>
    <name evidence="1" type="ORF">CYMTET_45688</name>
</gene>
<accession>A0AAE0BXR2</accession>
<dbReference type="AlphaFoldDB" id="A0AAE0BXR2"/>
<dbReference type="EMBL" id="LGRX02013970">
    <property type="protein sequence ID" value="KAK3265366.1"/>
    <property type="molecule type" value="Genomic_DNA"/>
</dbReference>
<proteinExistence type="predicted"/>
<keyword evidence="3" id="KW-1185">Reference proteome</keyword>
<dbReference type="SUPFAM" id="SSF54160">
    <property type="entry name" value="Chromo domain-like"/>
    <property type="match status" value="1"/>
</dbReference>
<dbReference type="Proteomes" id="UP001190700">
    <property type="component" value="Unassembled WGS sequence"/>
</dbReference>
<reference evidence="1" key="2">
    <citation type="submission" date="2023-06" db="EMBL/GenBank/DDBJ databases">
        <title>Long-read-based genome assembly of the green algal bacterivore Cymbomonas tetramitiformis.</title>
        <authorList>
            <person name="Gyaltshen Y."/>
            <person name="Rozenberg A."/>
            <person name="Paasch A."/>
            <person name="Burns J.A."/>
            <person name="Warring S."/>
            <person name="Larson R."/>
            <person name="Maurer-Alcala X."/>
            <person name="Dacks J."/>
            <person name="Kim E."/>
        </authorList>
    </citation>
    <scope>NUCLEOTIDE SEQUENCE</scope>
    <source>
        <strain evidence="1">PLY_AMNH</strain>
    </source>
</reference>
<evidence type="ECO:0000313" key="1">
    <source>
        <dbReference type="EMBL" id="KAK3244712.1"/>
    </source>
</evidence>
<evidence type="ECO:0000313" key="3">
    <source>
        <dbReference type="Proteomes" id="UP001190700"/>
    </source>
</evidence>
<dbReference type="InterPro" id="IPR016197">
    <property type="entry name" value="Chromo-like_dom_sf"/>
</dbReference>
<protein>
    <recommendedName>
        <fullName evidence="4">Chromo domain-containing protein</fullName>
    </recommendedName>
</protein>
<reference evidence="1 3" key="1">
    <citation type="journal article" date="2015" name="Genome Biol. Evol.">
        <title>Comparative Genomics of a Bacterivorous Green Alga Reveals Evolutionary Causalities and Consequences of Phago-Mixotrophic Mode of Nutrition.</title>
        <authorList>
            <person name="Burns J.A."/>
            <person name="Paasch A."/>
            <person name="Narechania A."/>
            <person name="Kim E."/>
        </authorList>
    </citation>
    <scope>NUCLEOTIDE SEQUENCE [LARGE SCALE GENOMIC DNA]</scope>
    <source>
        <strain evidence="1">PLY_AMNH</strain>
    </source>
</reference>
<comment type="caution">
    <text evidence="1">The sequence shown here is derived from an EMBL/GenBank/DDBJ whole genome shotgun (WGS) entry which is preliminary data.</text>
</comment>
<organism evidence="1 3">
    <name type="scientific">Cymbomonas tetramitiformis</name>
    <dbReference type="NCBI Taxonomy" id="36881"/>
    <lineage>
        <taxon>Eukaryota</taxon>
        <taxon>Viridiplantae</taxon>
        <taxon>Chlorophyta</taxon>
        <taxon>Pyramimonadophyceae</taxon>
        <taxon>Pyramimonadales</taxon>
        <taxon>Pyramimonadaceae</taxon>
        <taxon>Cymbomonas</taxon>
    </lineage>
</organism>
<name>A0AAE0BXR2_9CHLO</name>
<dbReference type="EMBL" id="LGRX02031527">
    <property type="protein sequence ID" value="KAK3244712.1"/>
    <property type="molecule type" value="Genomic_DNA"/>
</dbReference>
<evidence type="ECO:0008006" key="4">
    <source>
        <dbReference type="Google" id="ProtNLM"/>
    </source>
</evidence>